<feature type="region of interest" description="Disordered" evidence="1">
    <location>
        <begin position="34"/>
        <end position="53"/>
    </location>
</feature>
<feature type="domain" description="Alpha-L-rhamnosidase C-terminal" evidence="6">
    <location>
        <begin position="760"/>
        <end position="821"/>
    </location>
</feature>
<comment type="caution">
    <text evidence="7">The sequence shown here is derived from an EMBL/GenBank/DDBJ whole genome shotgun (WGS) entry which is preliminary data.</text>
</comment>
<accession>I2GGC6</accession>
<name>I2GGC6_9BACT</name>
<dbReference type="Pfam" id="PF05592">
    <property type="entry name" value="Bac_rhamnosid"/>
    <property type="match status" value="1"/>
</dbReference>
<protein>
    <submittedName>
        <fullName evidence="7">Alpha-L-rhamnosidase</fullName>
    </submittedName>
</protein>
<feature type="domain" description="Alpha-L-rhamnosidase concanavalin-like" evidence="3">
    <location>
        <begin position="304"/>
        <end position="392"/>
    </location>
</feature>
<dbReference type="Pfam" id="PF17390">
    <property type="entry name" value="Bac_rhamnosid_C"/>
    <property type="match status" value="1"/>
</dbReference>
<feature type="signal peptide" evidence="2">
    <location>
        <begin position="1"/>
        <end position="23"/>
    </location>
</feature>
<proteinExistence type="predicted"/>
<dbReference type="Pfam" id="PF17389">
    <property type="entry name" value="Bac_rhamnosid6H"/>
    <property type="match status" value="1"/>
</dbReference>
<dbReference type="Gene3D" id="1.50.10.10">
    <property type="match status" value="1"/>
</dbReference>
<feature type="domain" description="Alpha-L-rhamnosidase six-hairpin glycosidase" evidence="5">
    <location>
        <begin position="415"/>
        <end position="757"/>
    </location>
</feature>
<dbReference type="AlphaFoldDB" id="I2GGC6"/>
<evidence type="ECO:0000313" key="8">
    <source>
        <dbReference type="Proteomes" id="UP000009309"/>
    </source>
</evidence>
<keyword evidence="2" id="KW-0732">Signal</keyword>
<feature type="compositionally biased region" description="Low complexity" evidence="1">
    <location>
        <begin position="39"/>
        <end position="48"/>
    </location>
</feature>
<dbReference type="Proteomes" id="UP000009309">
    <property type="component" value="Unassembled WGS sequence"/>
</dbReference>
<organism evidence="7 8">
    <name type="scientific">Fibrisoma limi BUZ 3</name>
    <dbReference type="NCBI Taxonomy" id="1185876"/>
    <lineage>
        <taxon>Bacteria</taxon>
        <taxon>Pseudomonadati</taxon>
        <taxon>Bacteroidota</taxon>
        <taxon>Cytophagia</taxon>
        <taxon>Cytophagales</taxon>
        <taxon>Spirosomataceae</taxon>
        <taxon>Fibrisoma</taxon>
    </lineage>
</organism>
<dbReference type="InterPro" id="IPR008902">
    <property type="entry name" value="Rhamnosid_concanavalin"/>
</dbReference>
<evidence type="ECO:0000313" key="7">
    <source>
        <dbReference type="EMBL" id="CCH52951.1"/>
    </source>
</evidence>
<dbReference type="SUPFAM" id="SSF49785">
    <property type="entry name" value="Galactose-binding domain-like"/>
    <property type="match status" value="1"/>
</dbReference>
<dbReference type="Pfam" id="PF08531">
    <property type="entry name" value="Bac_rhamnosid_N"/>
    <property type="match status" value="1"/>
</dbReference>
<dbReference type="InterPro" id="IPR035396">
    <property type="entry name" value="Bac_rhamnosid6H"/>
</dbReference>
<evidence type="ECO:0000256" key="1">
    <source>
        <dbReference type="SAM" id="MobiDB-lite"/>
    </source>
</evidence>
<dbReference type="InterPro" id="IPR012341">
    <property type="entry name" value="6hp_glycosidase-like_sf"/>
</dbReference>
<dbReference type="SUPFAM" id="SSF48208">
    <property type="entry name" value="Six-hairpin glycosidases"/>
    <property type="match status" value="1"/>
</dbReference>
<dbReference type="RefSeq" id="WP_009281535.1">
    <property type="nucleotide sequence ID" value="NZ_CAIT01000006.1"/>
</dbReference>
<dbReference type="Gene3D" id="2.60.120.260">
    <property type="entry name" value="Galactose-binding domain-like"/>
    <property type="match status" value="2"/>
</dbReference>
<dbReference type="InterPro" id="IPR008928">
    <property type="entry name" value="6-hairpin_glycosidase_sf"/>
</dbReference>
<evidence type="ECO:0000256" key="2">
    <source>
        <dbReference type="SAM" id="SignalP"/>
    </source>
</evidence>
<dbReference type="STRING" id="1185876.BN8_01998"/>
<dbReference type="EMBL" id="CAIT01000006">
    <property type="protein sequence ID" value="CCH52951.1"/>
    <property type="molecule type" value="Genomic_DNA"/>
</dbReference>
<feature type="chain" id="PRO_5003659505" evidence="2">
    <location>
        <begin position="24"/>
        <end position="838"/>
    </location>
</feature>
<gene>
    <name evidence="7" type="ORF">BN8_01998</name>
</gene>
<dbReference type="InterPro" id="IPR035398">
    <property type="entry name" value="Bac_rhamnosid_C"/>
</dbReference>
<evidence type="ECO:0000259" key="6">
    <source>
        <dbReference type="Pfam" id="PF17390"/>
    </source>
</evidence>
<dbReference type="InterPro" id="IPR008979">
    <property type="entry name" value="Galactose-bd-like_sf"/>
</dbReference>
<feature type="domain" description="Bacterial alpha-L-rhamnosidase N-terminal" evidence="4">
    <location>
        <begin position="91"/>
        <end position="245"/>
    </location>
</feature>
<dbReference type="Gene3D" id="2.60.420.10">
    <property type="entry name" value="Maltose phosphorylase, domain 3"/>
    <property type="match status" value="1"/>
</dbReference>
<keyword evidence="8" id="KW-1185">Reference proteome</keyword>
<dbReference type="GO" id="GO:0005975">
    <property type="term" value="P:carbohydrate metabolic process"/>
    <property type="evidence" value="ECO:0007669"/>
    <property type="project" value="InterPro"/>
</dbReference>
<dbReference type="PANTHER" id="PTHR34987">
    <property type="entry name" value="C, PUTATIVE (AFU_ORTHOLOGUE AFUA_3G02880)-RELATED"/>
    <property type="match status" value="1"/>
</dbReference>
<dbReference type="eggNOG" id="COG3408">
    <property type="taxonomic scope" value="Bacteria"/>
</dbReference>
<sequence>MKPFLRICITLLSIAVLPPLCLAQVQELNVPIHDSPGQATTGRATTGREGSTPRYAPTAMKAQWITHPDLSGGESAVVLFRRVFELPRKPERFVVNVSADNHYKLFVNGRQVCLGPQLSDIRHWRYETIDLAPLLQPGRNVLAAEVVNFGPDRFFGMQSYRTAFILNTPETGTVNVSTIAQTGWRVLHNRGVAHKAVRWRARPEDRDIIGGFYAANPTDSLNTAAYPWGWEQLTFDDSAWKPAVFCEGVSSLGGGFAWLLEPRNVPLQTQRQERLGRVANVSGLTTDGAFLQGNKPLVIPANTQTTLLIDHGKLTIGYPHLHFSGGAGSRVRIGYAENLFMPNSAKKGNRNQVDGRQFIGMRDVVVPDGSANRMFRPTWLRTFRFIQLEVATGDQPLTINDLYNDYTASPIPVKARFATNQPEYAQIFDICRRTVELCTQDYFLSDAYYETMQYLGDSKVHDLTWLAMTGNDLHVRNALEQFHYSRLWDGNLTSCYPLRSTFVHPTYSVIWIDMLYDYLMYSGDKDFIRQFVPGINQTLAMFEALMQPNGLAGKTRWAYFVDWYSDPGAKGGLAPGQDGSNSAVVTLHYVYALQNAARIFDLLGDARQAGPRQAETYRQRADQIKKQVYDRCFDAGRGLMAERPTRDYFDQHTNIMAVLTDALPAAQQLPVLQKILADTSLGQATYYYRIYLFEALHKAVGSSPEAGDLIDKALQPWKAVLADGLSTTPERFESPNKPTRSECHPWSTAPGYAFFSTIAGIRPAEPGFRSIRMEPRLGALSLLDGTYPLPMGEMVFRLEKKGRGLSGSVTLPEGVTGTLVWAGKTIPLKPGKQIINAL</sequence>
<reference evidence="7 8" key="1">
    <citation type="journal article" date="2012" name="J. Bacteriol.">
        <title>Genome Sequence of the Filamentous Bacterium Fibrisoma limi BUZ 3T.</title>
        <authorList>
            <person name="Filippini M."/>
            <person name="Qi W."/>
            <person name="Jaenicke S."/>
            <person name="Goesmann A."/>
            <person name="Smits T.H."/>
            <person name="Bagheri H.C."/>
        </authorList>
    </citation>
    <scope>NUCLEOTIDE SEQUENCE [LARGE SCALE GENOMIC DNA]</scope>
    <source>
        <strain evidence="8">BUZ 3T</strain>
    </source>
</reference>
<evidence type="ECO:0000259" key="3">
    <source>
        <dbReference type="Pfam" id="PF05592"/>
    </source>
</evidence>
<dbReference type="PANTHER" id="PTHR34987:SF2">
    <property type="entry name" value="B, PUTATIVE (AFU_ORTHOLOGUE AFUA_7G05040)-RELATED"/>
    <property type="match status" value="1"/>
</dbReference>
<dbReference type="InterPro" id="IPR013737">
    <property type="entry name" value="Bac_rhamnosid_N"/>
</dbReference>
<evidence type="ECO:0000259" key="5">
    <source>
        <dbReference type="Pfam" id="PF17389"/>
    </source>
</evidence>
<evidence type="ECO:0000259" key="4">
    <source>
        <dbReference type="Pfam" id="PF08531"/>
    </source>
</evidence>
<dbReference type="OrthoDB" id="9815108at2"/>